<dbReference type="PANTHER" id="PTHR47403">
    <property type="entry name" value="LOC100145250 PROTEIN"/>
    <property type="match status" value="1"/>
</dbReference>
<name>A0A8J9Z4Y5_BRALA</name>
<dbReference type="Pfam" id="PF24066">
    <property type="entry name" value="Hisat_C"/>
    <property type="match status" value="1"/>
</dbReference>
<protein>
    <submittedName>
        <fullName evidence="2">NAT16 protein</fullName>
    </submittedName>
</protein>
<keyword evidence="3" id="KW-1185">Reference proteome</keyword>
<evidence type="ECO:0000313" key="2">
    <source>
        <dbReference type="EMBL" id="CAH1247787.1"/>
    </source>
</evidence>
<feature type="domain" description="Histidine N-acetyltransferase C-terminal" evidence="1">
    <location>
        <begin position="133"/>
        <end position="213"/>
    </location>
</feature>
<dbReference type="PANTHER" id="PTHR47403:SF6">
    <property type="entry name" value="N-ACETYLTRANSFERASE DOMAIN-CONTAINING PROTEIN"/>
    <property type="match status" value="1"/>
</dbReference>
<proteinExistence type="predicted"/>
<dbReference type="InterPro" id="IPR056483">
    <property type="entry name" value="Hisat_C"/>
</dbReference>
<gene>
    <name evidence="2" type="primary">NAT16</name>
    <name evidence="2" type="ORF">BLAG_LOCUS9352</name>
</gene>
<dbReference type="EMBL" id="OV696701">
    <property type="protein sequence ID" value="CAH1247787.1"/>
    <property type="molecule type" value="Genomic_DNA"/>
</dbReference>
<sequence length="257" mass="29131">MESGTAFITKASRVAPNWTGQGIDRQLSLHLDTWMRQNHPTVKYKRSVTMSDSPRAESLKRKMHFIFNLPLAYYQCGPNLWWRQDPAQLAQLDTTGLPDVVPLQAADDDFCAAVQKWLPAEACGGHDGKPITLVDWDPYTLSPANLKRLQKQRALFTLKHNGESSLSIVASNPAPLGTQLCIDIYARDFPTWKKHVLKHLHDASIRFKSDHICAKMFVGLPELELDSVHDFCTDVLNMDKIKLSDTRMRADVFECEL</sequence>
<evidence type="ECO:0000259" key="1">
    <source>
        <dbReference type="Pfam" id="PF24066"/>
    </source>
</evidence>
<accession>A0A8J9Z4Y5</accession>
<organism evidence="2 3">
    <name type="scientific">Branchiostoma lanceolatum</name>
    <name type="common">Common lancelet</name>
    <name type="synonym">Amphioxus lanceolatum</name>
    <dbReference type="NCBI Taxonomy" id="7740"/>
    <lineage>
        <taxon>Eukaryota</taxon>
        <taxon>Metazoa</taxon>
        <taxon>Chordata</taxon>
        <taxon>Cephalochordata</taxon>
        <taxon>Leptocardii</taxon>
        <taxon>Amphioxiformes</taxon>
        <taxon>Branchiostomatidae</taxon>
        <taxon>Branchiostoma</taxon>
    </lineage>
</organism>
<evidence type="ECO:0000313" key="3">
    <source>
        <dbReference type="Proteomes" id="UP000838412"/>
    </source>
</evidence>
<reference evidence="2" key="1">
    <citation type="submission" date="2022-01" db="EMBL/GenBank/DDBJ databases">
        <authorList>
            <person name="Braso-Vives M."/>
        </authorList>
    </citation>
    <scope>NUCLEOTIDE SEQUENCE</scope>
</reference>
<dbReference type="OrthoDB" id="8889733at2759"/>
<dbReference type="Proteomes" id="UP000838412">
    <property type="component" value="Chromosome 16"/>
</dbReference>
<dbReference type="AlphaFoldDB" id="A0A8J9Z4Y5"/>